<name>A0A4Q7P3P0_9FIRM</name>
<evidence type="ECO:0000256" key="4">
    <source>
        <dbReference type="ARBA" id="ARBA00023136"/>
    </source>
</evidence>
<feature type="transmembrane region" description="Helical" evidence="6">
    <location>
        <begin position="29"/>
        <end position="48"/>
    </location>
</feature>
<dbReference type="InterPro" id="IPR003825">
    <property type="entry name" value="Colicin-V_CvpA"/>
</dbReference>
<feature type="transmembrane region" description="Helical" evidence="6">
    <location>
        <begin position="6"/>
        <end position="22"/>
    </location>
</feature>
<dbReference type="Pfam" id="PF02674">
    <property type="entry name" value="Colicin_V"/>
    <property type="match status" value="2"/>
</dbReference>
<feature type="coiled-coil region" evidence="5">
    <location>
        <begin position="52"/>
        <end position="87"/>
    </location>
</feature>
<evidence type="ECO:0000313" key="8">
    <source>
        <dbReference type="Proteomes" id="UP000292927"/>
    </source>
</evidence>
<dbReference type="Proteomes" id="UP000292927">
    <property type="component" value="Unassembled WGS sequence"/>
</dbReference>
<evidence type="ECO:0000256" key="1">
    <source>
        <dbReference type="ARBA" id="ARBA00004141"/>
    </source>
</evidence>
<dbReference type="GO" id="GO:0016020">
    <property type="term" value="C:membrane"/>
    <property type="evidence" value="ECO:0007669"/>
    <property type="project" value="UniProtKB-SubCell"/>
</dbReference>
<evidence type="ECO:0000256" key="6">
    <source>
        <dbReference type="SAM" id="Phobius"/>
    </source>
</evidence>
<feature type="transmembrane region" description="Helical" evidence="6">
    <location>
        <begin position="171"/>
        <end position="198"/>
    </location>
</feature>
<organism evidence="7 8">
    <name type="scientific">Cuneatibacter caecimuris</name>
    <dbReference type="NCBI Taxonomy" id="1796618"/>
    <lineage>
        <taxon>Bacteria</taxon>
        <taxon>Bacillati</taxon>
        <taxon>Bacillota</taxon>
        <taxon>Clostridia</taxon>
        <taxon>Lachnospirales</taxon>
        <taxon>Lachnospiraceae</taxon>
        <taxon>Cuneatibacter</taxon>
    </lineage>
</organism>
<dbReference type="OrthoDB" id="2083110at2"/>
<proteinExistence type="predicted"/>
<reference evidence="7 8" key="1">
    <citation type="submission" date="2019-02" db="EMBL/GenBank/DDBJ databases">
        <title>Genomic Encyclopedia of Type Strains, Phase IV (KMG-IV): sequencing the most valuable type-strain genomes for metagenomic binning, comparative biology and taxonomic classification.</title>
        <authorList>
            <person name="Goeker M."/>
        </authorList>
    </citation>
    <scope>NUCLEOTIDE SEQUENCE [LARGE SCALE GENOMIC DNA]</scope>
    <source>
        <strain evidence="7 8">DSM 29486</strain>
    </source>
</reference>
<accession>A0A4Q7P3P0</accession>
<keyword evidence="8" id="KW-1185">Reference proteome</keyword>
<feature type="transmembrane region" description="Helical" evidence="6">
    <location>
        <begin position="127"/>
        <end position="159"/>
    </location>
</feature>
<keyword evidence="4 6" id="KW-0472">Membrane</keyword>
<protein>
    <submittedName>
        <fullName evidence="7">Colicin V production protein</fullName>
    </submittedName>
</protein>
<comment type="subcellular location">
    <subcellularLocation>
        <location evidence="1">Membrane</location>
        <topology evidence="1">Multi-pass membrane protein</topology>
    </subcellularLocation>
</comment>
<dbReference type="RefSeq" id="WP_130435557.1">
    <property type="nucleotide sequence ID" value="NZ_SGXF01000004.1"/>
</dbReference>
<evidence type="ECO:0000256" key="5">
    <source>
        <dbReference type="SAM" id="Coils"/>
    </source>
</evidence>
<evidence type="ECO:0000256" key="2">
    <source>
        <dbReference type="ARBA" id="ARBA00022692"/>
    </source>
</evidence>
<sequence length="234" mass="25706">MNWLLIAVLIIFALGFLIGWHRGAVKMTVSLVAAVLTIILACTLSPYVTDVLKNHTGLYERLQEQVQESMQEKIEEQTDQLTVTQQARFIEDLPLPASLKDALQENNNSEVYAVLGVESFTSYLSGYVASLIIGVIGFILTFLLAFVLLRILGAVLNLVSRLPLIHGINKIAGAGIGIAEALVAVWLGCLLITMFAGFDWGGQMLEMVSKSQILTYIYDNNLFVNVLLNFTGNI</sequence>
<keyword evidence="2 6" id="KW-0812">Transmembrane</keyword>
<dbReference type="GO" id="GO:0009403">
    <property type="term" value="P:toxin biosynthetic process"/>
    <property type="evidence" value="ECO:0007669"/>
    <property type="project" value="InterPro"/>
</dbReference>
<evidence type="ECO:0000313" key="7">
    <source>
        <dbReference type="EMBL" id="RZS94445.1"/>
    </source>
</evidence>
<dbReference type="EMBL" id="SGXF01000004">
    <property type="protein sequence ID" value="RZS94445.1"/>
    <property type="molecule type" value="Genomic_DNA"/>
</dbReference>
<keyword evidence="3 6" id="KW-1133">Transmembrane helix</keyword>
<evidence type="ECO:0000256" key="3">
    <source>
        <dbReference type="ARBA" id="ARBA00022989"/>
    </source>
</evidence>
<keyword evidence="5" id="KW-0175">Coiled coil</keyword>
<dbReference type="AlphaFoldDB" id="A0A4Q7P3P0"/>
<gene>
    <name evidence="7" type="ORF">EV209_2287</name>
</gene>
<comment type="caution">
    <text evidence="7">The sequence shown here is derived from an EMBL/GenBank/DDBJ whole genome shotgun (WGS) entry which is preliminary data.</text>
</comment>